<dbReference type="EMBL" id="BAABJP010000010">
    <property type="protein sequence ID" value="GAA5155567.1"/>
    <property type="molecule type" value="Genomic_DNA"/>
</dbReference>
<name>A0ABP9Q3Y6_9PSEU</name>
<comment type="caution">
    <text evidence="2">The sequence shown here is derived from an EMBL/GenBank/DDBJ whole genome shotgun (WGS) entry which is preliminary data.</text>
</comment>
<organism evidence="2 3">
    <name type="scientific">Pseudonocardia eucalypti</name>
    <dbReference type="NCBI Taxonomy" id="648755"/>
    <lineage>
        <taxon>Bacteria</taxon>
        <taxon>Bacillati</taxon>
        <taxon>Actinomycetota</taxon>
        <taxon>Actinomycetes</taxon>
        <taxon>Pseudonocardiales</taxon>
        <taxon>Pseudonocardiaceae</taxon>
        <taxon>Pseudonocardia</taxon>
    </lineage>
</organism>
<feature type="region of interest" description="Disordered" evidence="1">
    <location>
        <begin position="1"/>
        <end position="58"/>
    </location>
</feature>
<sequence>MGGEAGGAGSGSAGISDGSGTIVHPVTVSTSPTNSVTNTARLSTDGDPNGCQTASVSR</sequence>
<accession>A0ABP9Q3Y6</accession>
<reference evidence="3" key="1">
    <citation type="journal article" date="2019" name="Int. J. Syst. Evol. Microbiol.">
        <title>The Global Catalogue of Microorganisms (GCM) 10K type strain sequencing project: providing services to taxonomists for standard genome sequencing and annotation.</title>
        <authorList>
            <consortium name="The Broad Institute Genomics Platform"/>
            <consortium name="The Broad Institute Genome Sequencing Center for Infectious Disease"/>
            <person name="Wu L."/>
            <person name="Ma J."/>
        </authorList>
    </citation>
    <scope>NUCLEOTIDE SEQUENCE [LARGE SCALE GENOMIC DNA]</scope>
    <source>
        <strain evidence="3">JCM 18303</strain>
    </source>
</reference>
<evidence type="ECO:0000313" key="2">
    <source>
        <dbReference type="EMBL" id="GAA5155567.1"/>
    </source>
</evidence>
<evidence type="ECO:0000256" key="1">
    <source>
        <dbReference type="SAM" id="MobiDB-lite"/>
    </source>
</evidence>
<feature type="compositionally biased region" description="Gly residues" evidence="1">
    <location>
        <begin position="1"/>
        <end position="12"/>
    </location>
</feature>
<proteinExistence type="predicted"/>
<dbReference type="Proteomes" id="UP001428817">
    <property type="component" value="Unassembled WGS sequence"/>
</dbReference>
<keyword evidence="3" id="KW-1185">Reference proteome</keyword>
<feature type="compositionally biased region" description="Low complexity" evidence="1">
    <location>
        <begin position="13"/>
        <end position="39"/>
    </location>
</feature>
<gene>
    <name evidence="2" type="ORF">GCM10023321_29230</name>
</gene>
<protein>
    <submittedName>
        <fullName evidence="2">Uncharacterized protein</fullName>
    </submittedName>
</protein>
<evidence type="ECO:0000313" key="3">
    <source>
        <dbReference type="Proteomes" id="UP001428817"/>
    </source>
</evidence>